<dbReference type="InterPro" id="IPR027022">
    <property type="entry name" value="ABC_permease_BceB-typ"/>
</dbReference>
<feature type="transmembrane region" description="Helical" evidence="6">
    <location>
        <begin position="61"/>
        <end position="81"/>
    </location>
</feature>
<dbReference type="Pfam" id="PF02687">
    <property type="entry name" value="FtsX"/>
    <property type="match status" value="1"/>
</dbReference>
<organism evidence="8 9">
    <name type="scientific">Streptococcus cuniculi</name>
    <dbReference type="NCBI Taxonomy" id="1432788"/>
    <lineage>
        <taxon>Bacteria</taxon>
        <taxon>Bacillati</taxon>
        <taxon>Bacillota</taxon>
        <taxon>Bacilli</taxon>
        <taxon>Lactobacillales</taxon>
        <taxon>Streptococcaceae</taxon>
        <taxon>Streptococcus</taxon>
    </lineage>
</organism>
<dbReference type="GO" id="GO:0005886">
    <property type="term" value="C:plasma membrane"/>
    <property type="evidence" value="ECO:0007669"/>
    <property type="project" value="UniProtKB-SubCell"/>
</dbReference>
<keyword evidence="4 6" id="KW-1133">Transmembrane helix</keyword>
<comment type="similarity">
    <text evidence="6">Belongs to the ABC-4 integral membrane protein family.</text>
</comment>
<keyword evidence="3 6" id="KW-0812">Transmembrane</keyword>
<feature type="transmembrane region" description="Helical" evidence="6">
    <location>
        <begin position="229"/>
        <end position="253"/>
    </location>
</feature>
<evidence type="ECO:0000256" key="3">
    <source>
        <dbReference type="ARBA" id="ARBA00022692"/>
    </source>
</evidence>
<feature type="transmembrane region" description="Helical" evidence="6">
    <location>
        <begin position="283"/>
        <end position="308"/>
    </location>
</feature>
<comment type="subcellular location">
    <subcellularLocation>
        <location evidence="1 6">Cell membrane</location>
        <topology evidence="1 6">Multi-pass membrane protein</topology>
    </subcellularLocation>
</comment>
<evidence type="ECO:0000256" key="1">
    <source>
        <dbReference type="ARBA" id="ARBA00004651"/>
    </source>
</evidence>
<protein>
    <submittedName>
        <fullName evidence="8">ABC transporter permease</fullName>
    </submittedName>
</protein>
<reference evidence="9" key="1">
    <citation type="submission" date="2016-12" db="EMBL/GenBank/DDBJ databases">
        <authorList>
            <person name="Gulvik C.A."/>
        </authorList>
    </citation>
    <scope>NUCLEOTIDE SEQUENCE [LARGE SCALE GENOMIC DNA]</scope>
    <source>
        <strain evidence="9">NED12-00049-6B</strain>
    </source>
</reference>
<evidence type="ECO:0000259" key="7">
    <source>
        <dbReference type="Pfam" id="PF02687"/>
    </source>
</evidence>
<dbReference type="PIRSF" id="PIRSF018968">
    <property type="entry name" value="ABC_permease_BceB"/>
    <property type="match status" value="1"/>
</dbReference>
<dbReference type="PANTHER" id="PTHR46795:SF3">
    <property type="entry name" value="ABC TRANSPORTER PERMEASE"/>
    <property type="match status" value="1"/>
</dbReference>
<gene>
    <name evidence="8" type="ORF">BU202_01000</name>
</gene>
<feature type="transmembrane region" description="Helical" evidence="6">
    <location>
        <begin position="198"/>
        <end position="217"/>
    </location>
</feature>
<feature type="transmembrane region" description="Helical" evidence="6">
    <location>
        <begin position="158"/>
        <end position="177"/>
    </location>
</feature>
<dbReference type="InterPro" id="IPR003838">
    <property type="entry name" value="ABC3_permease_C"/>
</dbReference>
<name>A0A1Q8EAT1_9STRE</name>
<dbReference type="RefSeq" id="WP_075103936.1">
    <property type="nucleotide sequence ID" value="NZ_MSJM01000001.1"/>
</dbReference>
<sequence>MWKLAYKLAGTNLLKNRKLYYPFALVTVFSAAIAYLFTSLSTNPHLVEVRGARGVTSVLKMGQIVVMIAVAMLLLYANSFVMKNRSKELGIYTVLGLEKRHLLLMTLFETILFSTMTVSLGLVLGVLLDKLMYAILLKAMHFKVVLASVFQWENVLTILVYFALIFLLLAMLNAGKLSLSSSLNLVKGRKRGEGKGRFLLLQTLLGLAVLGGAYYLAQTVSSPVKTLPTFFTAVLMVIFATYLLFNAGIISLLKWLQKRQGYYYQPANFISVSNLVFRMRKNAMGLATIAILSTMFIVTMIGGINIYVGGNDRINLLQPNDFTFTYFFHKRGDVENSSTTDKLELVTELTSKMMADNAVPVTKMVGYSYIEEVVGKIEDNRIKIGDDPITPSGFSDVSVVHVFDETSYEQMTGETLGLSGNQVAVYAKDIDLNRQKPLMFGEQAFTIEKVLPSNFTAYHSPSNMTEVVPSIIMVVQDLSEVSVDVNQKTYIGVDTSLSEEEQAERWENFRSAILEDDTLESRGISGMGQGSRAMERMSTFAFSGSLFFIGVFLSLVFLMATILVIYYKQISEAYEDRERFVIMQKVGLDHVQTKQSIRKQMVTVFFLPLIFAFTHLIFAYKMLMNILRLIGVLNGSLVMQVAFISCLGYLVLYVVVYLLTSRSYRKIISAH</sequence>
<evidence type="ECO:0000256" key="2">
    <source>
        <dbReference type="ARBA" id="ARBA00022475"/>
    </source>
</evidence>
<evidence type="ECO:0000256" key="6">
    <source>
        <dbReference type="PIRNR" id="PIRNR018968"/>
    </source>
</evidence>
<dbReference type="AlphaFoldDB" id="A0A1Q8EAT1"/>
<dbReference type="Proteomes" id="UP000186890">
    <property type="component" value="Unassembled WGS sequence"/>
</dbReference>
<dbReference type="OrthoDB" id="1705903at2"/>
<keyword evidence="2 6" id="KW-1003">Cell membrane</keyword>
<feature type="transmembrane region" description="Helical" evidence="6">
    <location>
        <begin position="602"/>
        <end position="620"/>
    </location>
</feature>
<feature type="domain" description="ABC3 transporter permease C-terminal" evidence="7">
    <location>
        <begin position="64"/>
        <end position="176"/>
    </location>
</feature>
<feature type="transmembrane region" description="Helical" evidence="6">
    <location>
        <begin position="102"/>
        <end position="128"/>
    </location>
</feature>
<dbReference type="GO" id="GO:0055085">
    <property type="term" value="P:transmembrane transport"/>
    <property type="evidence" value="ECO:0007669"/>
    <property type="project" value="UniProtKB-UniRule"/>
</dbReference>
<feature type="transmembrane region" description="Helical" evidence="6">
    <location>
        <begin position="20"/>
        <end position="41"/>
    </location>
</feature>
<feature type="transmembrane region" description="Helical" evidence="6">
    <location>
        <begin position="540"/>
        <end position="567"/>
    </location>
</feature>
<feature type="transmembrane region" description="Helical" evidence="6">
    <location>
        <begin position="640"/>
        <end position="659"/>
    </location>
</feature>
<dbReference type="EMBL" id="MSJM01000001">
    <property type="protein sequence ID" value="OLF48893.1"/>
    <property type="molecule type" value="Genomic_DNA"/>
</dbReference>
<evidence type="ECO:0000256" key="5">
    <source>
        <dbReference type="ARBA" id="ARBA00023136"/>
    </source>
</evidence>
<comment type="caution">
    <text evidence="8">The sequence shown here is derived from an EMBL/GenBank/DDBJ whole genome shotgun (WGS) entry which is preliminary data.</text>
</comment>
<proteinExistence type="inferred from homology"/>
<keyword evidence="6" id="KW-0813">Transport</keyword>
<evidence type="ECO:0000256" key="4">
    <source>
        <dbReference type="ARBA" id="ARBA00022989"/>
    </source>
</evidence>
<keyword evidence="9" id="KW-1185">Reference proteome</keyword>
<accession>A0A1Q8EAT1</accession>
<dbReference type="InterPro" id="IPR052536">
    <property type="entry name" value="ABC-4_Integral_Memb_Prot"/>
</dbReference>
<dbReference type="PANTHER" id="PTHR46795">
    <property type="entry name" value="ABC TRANSPORTER PERMEASE-RELATED-RELATED"/>
    <property type="match status" value="1"/>
</dbReference>
<keyword evidence="5 6" id="KW-0472">Membrane</keyword>
<evidence type="ECO:0000313" key="8">
    <source>
        <dbReference type="EMBL" id="OLF48893.1"/>
    </source>
</evidence>
<evidence type="ECO:0000313" key="9">
    <source>
        <dbReference type="Proteomes" id="UP000186890"/>
    </source>
</evidence>